<feature type="compositionally biased region" description="Polar residues" evidence="2">
    <location>
        <begin position="91"/>
        <end position="103"/>
    </location>
</feature>
<dbReference type="InterPro" id="IPR002172">
    <property type="entry name" value="LDrepeatLR_classA_rpt"/>
</dbReference>
<feature type="compositionally biased region" description="Acidic residues" evidence="2">
    <location>
        <begin position="304"/>
        <end position="315"/>
    </location>
</feature>
<reference evidence="4 5" key="1">
    <citation type="submission" date="2023-11" db="EMBL/GenBank/DDBJ databases">
        <title>Halocaridina rubra genome assembly.</title>
        <authorList>
            <person name="Smith C."/>
        </authorList>
    </citation>
    <scope>NUCLEOTIDE SEQUENCE [LARGE SCALE GENOMIC DNA]</scope>
    <source>
        <strain evidence="4">EP-1</strain>
        <tissue evidence="4">Whole</tissue>
    </source>
</reference>
<accession>A0AAN9AAA0</accession>
<feature type="region of interest" description="Disordered" evidence="2">
    <location>
        <begin position="229"/>
        <end position="273"/>
    </location>
</feature>
<evidence type="ECO:0000256" key="2">
    <source>
        <dbReference type="SAM" id="MobiDB-lite"/>
    </source>
</evidence>
<evidence type="ECO:0000256" key="1">
    <source>
        <dbReference type="ARBA" id="ARBA00023157"/>
    </source>
</evidence>
<evidence type="ECO:0000313" key="4">
    <source>
        <dbReference type="EMBL" id="KAK7080214.1"/>
    </source>
</evidence>
<proteinExistence type="predicted"/>
<feature type="compositionally biased region" description="Pro residues" evidence="2">
    <location>
        <begin position="247"/>
        <end position="269"/>
    </location>
</feature>
<dbReference type="Proteomes" id="UP001381693">
    <property type="component" value="Unassembled WGS sequence"/>
</dbReference>
<feature type="transmembrane region" description="Helical" evidence="3">
    <location>
        <begin position="40"/>
        <end position="66"/>
    </location>
</feature>
<keyword evidence="3" id="KW-0472">Membrane</keyword>
<feature type="compositionally biased region" description="Low complexity" evidence="2">
    <location>
        <begin position="325"/>
        <end position="334"/>
    </location>
</feature>
<organism evidence="4 5">
    <name type="scientific">Halocaridina rubra</name>
    <name type="common">Hawaiian red shrimp</name>
    <dbReference type="NCBI Taxonomy" id="373956"/>
    <lineage>
        <taxon>Eukaryota</taxon>
        <taxon>Metazoa</taxon>
        <taxon>Ecdysozoa</taxon>
        <taxon>Arthropoda</taxon>
        <taxon>Crustacea</taxon>
        <taxon>Multicrustacea</taxon>
        <taxon>Malacostraca</taxon>
        <taxon>Eumalacostraca</taxon>
        <taxon>Eucarida</taxon>
        <taxon>Decapoda</taxon>
        <taxon>Pleocyemata</taxon>
        <taxon>Caridea</taxon>
        <taxon>Atyoidea</taxon>
        <taxon>Atyidae</taxon>
        <taxon>Halocaridina</taxon>
    </lineage>
</organism>
<gene>
    <name evidence="4" type="ORF">SK128_013759</name>
</gene>
<sequence>MQGGGCIKTAHFCIDKSLVCDGQPNCSMGDNTDELECEDLVMIVSAAVTGTCVVLIIMTGAAVYWLRKQQRRTLSSQDLVSSRTSQTLLHSSQSEFSLNLPNNHHSRTGRKPDISLVEISVPPPPPPPFRPLLSHTKQNHKLSQSSVSLQTALLQPRSPIPPPNSPASLPNSIPVGLRSSDTFKFHHSEPLIKKCSPVSQKLSSLQPTDQCKTIANSQQPVKCQRETLKAKTYTKPPKQNLRFKSFPPSPSSPCPTLSPPPTPPPPPIADPMQSPWLAAIRVPTSQRYRNKTRRFRIVSSSAENSEESPDSETNEEQTLTSSHVSNLKNKSSSDLNRDLSVSKDSKAFNNSKLHRSNSSKIVSKTNPLMNDCNHSDYQQRDCSVKIHCHHCPYGSLRCILHHLQYHRYEIPNDLVRSRSLPRNRTKMCPKLVGASGSYQWHHAPQETKRRKSCLDGWDDEPEDESSLQETDCLSCVSDRSRAIQKSHPSSICRRYSNPLDTPRDYQCNRWCIHQEQENHHNKYCKHLGDFKTPNS</sequence>
<keyword evidence="3" id="KW-1133">Transmembrane helix</keyword>
<dbReference type="CDD" id="cd00112">
    <property type="entry name" value="LDLa"/>
    <property type="match status" value="1"/>
</dbReference>
<dbReference type="EMBL" id="JAXCGZ010006051">
    <property type="protein sequence ID" value="KAK7080214.1"/>
    <property type="molecule type" value="Genomic_DNA"/>
</dbReference>
<keyword evidence="1" id="KW-1015">Disulfide bond</keyword>
<keyword evidence="5" id="KW-1185">Reference proteome</keyword>
<feature type="region of interest" description="Disordered" evidence="2">
    <location>
        <begin position="291"/>
        <end position="358"/>
    </location>
</feature>
<comment type="caution">
    <text evidence="4">The sequence shown here is derived from an EMBL/GenBank/DDBJ whole genome shotgun (WGS) entry which is preliminary data.</text>
</comment>
<name>A0AAN9AAA0_HALRR</name>
<dbReference type="AlphaFoldDB" id="A0AAN9AAA0"/>
<feature type="compositionally biased region" description="Basic and acidic residues" evidence="2">
    <location>
        <begin position="335"/>
        <end position="346"/>
    </location>
</feature>
<keyword evidence="3" id="KW-0812">Transmembrane</keyword>
<evidence type="ECO:0000313" key="5">
    <source>
        <dbReference type="Proteomes" id="UP001381693"/>
    </source>
</evidence>
<evidence type="ECO:0000256" key="3">
    <source>
        <dbReference type="SAM" id="Phobius"/>
    </source>
</evidence>
<feature type="region of interest" description="Disordered" evidence="2">
    <location>
        <begin position="91"/>
        <end position="110"/>
    </location>
</feature>
<protein>
    <submittedName>
        <fullName evidence="4">Uncharacterized protein</fullName>
    </submittedName>
</protein>